<gene>
    <name evidence="1" type="ORF">J0656_02285</name>
</gene>
<comment type="caution">
    <text evidence="1">The sequence shown here is derived from an EMBL/GenBank/DDBJ whole genome shotgun (WGS) entry which is preliminary data.</text>
</comment>
<sequence length="105" mass="11810">MLKEYISNLLSDNMDIQNADTNFKVTSTVLTMDSNANFSCEIMEASKGTKTMVKKEVPTKHWNVNFAADILSCGMVRNPSNKKSPEISKPIRIKIARPKCKQTLE</sequence>
<dbReference type="Proteomes" id="UP000664044">
    <property type="component" value="Unassembled WGS sequence"/>
</dbReference>
<organism evidence="1 2">
    <name type="scientific">Flagellimonas aurea</name>
    <dbReference type="NCBI Taxonomy" id="2915619"/>
    <lineage>
        <taxon>Bacteria</taxon>
        <taxon>Pseudomonadati</taxon>
        <taxon>Bacteroidota</taxon>
        <taxon>Flavobacteriia</taxon>
        <taxon>Flavobacteriales</taxon>
        <taxon>Flavobacteriaceae</taxon>
        <taxon>Flagellimonas</taxon>
    </lineage>
</organism>
<dbReference type="RefSeq" id="WP_207031202.1">
    <property type="nucleotide sequence ID" value="NZ_JAFLNL010000001.1"/>
</dbReference>
<name>A0ABS3G2M3_9FLAO</name>
<reference evidence="1 2" key="1">
    <citation type="submission" date="2021-03" db="EMBL/GenBank/DDBJ databases">
        <title>Muricauda lutimaris sp. nov. and Muricauda ruestringensis sp. nov, two marine members of the Flavobacteriaceae isolated from deep sea sediments of Western Pacific.</title>
        <authorList>
            <person name="Zhao S."/>
            <person name="Liu R."/>
        </authorList>
    </citation>
    <scope>NUCLEOTIDE SEQUENCE [LARGE SCALE GENOMIC DNA]</scope>
    <source>
        <strain evidence="1 2">BC31-1-A7</strain>
    </source>
</reference>
<accession>A0ABS3G2M3</accession>
<proteinExistence type="predicted"/>
<protein>
    <submittedName>
        <fullName evidence="1">Uncharacterized protein</fullName>
    </submittedName>
</protein>
<evidence type="ECO:0000313" key="2">
    <source>
        <dbReference type="Proteomes" id="UP000664044"/>
    </source>
</evidence>
<dbReference type="EMBL" id="JAFLNL010000001">
    <property type="protein sequence ID" value="MBO0352827.1"/>
    <property type="molecule type" value="Genomic_DNA"/>
</dbReference>
<evidence type="ECO:0000313" key="1">
    <source>
        <dbReference type="EMBL" id="MBO0352827.1"/>
    </source>
</evidence>
<keyword evidence="2" id="KW-1185">Reference proteome</keyword>